<feature type="region of interest" description="Disordered" evidence="1">
    <location>
        <begin position="1"/>
        <end position="43"/>
    </location>
</feature>
<dbReference type="RefSeq" id="WP_238477353.1">
    <property type="nucleotide sequence ID" value="NZ_CP064786.1"/>
</dbReference>
<proteinExistence type="predicted"/>
<evidence type="ECO:0000256" key="1">
    <source>
        <dbReference type="SAM" id="MobiDB-lite"/>
    </source>
</evidence>
<feature type="transmembrane region" description="Helical" evidence="2">
    <location>
        <begin position="102"/>
        <end position="122"/>
    </location>
</feature>
<gene>
    <name evidence="3" type="ORF">AArcS_2097</name>
</gene>
<dbReference type="EMBL" id="CP064786">
    <property type="protein sequence ID" value="QSG03297.1"/>
    <property type="molecule type" value="Genomic_DNA"/>
</dbReference>
<dbReference type="Proteomes" id="UP000663586">
    <property type="component" value="Chromosome"/>
</dbReference>
<feature type="transmembrane region" description="Helical" evidence="2">
    <location>
        <begin position="51"/>
        <end position="70"/>
    </location>
</feature>
<name>A0A897MS12_9EURY</name>
<evidence type="ECO:0000313" key="3">
    <source>
        <dbReference type="EMBL" id="QSG03297.1"/>
    </source>
</evidence>
<keyword evidence="4" id="KW-1185">Reference proteome</keyword>
<keyword evidence="2" id="KW-0472">Membrane</keyword>
<sequence length="161" mass="16612">MSERTDQLSRSRDSEVDAGSFDEGLLDDSTERRETEPTADSTAESRIAEYFAPKLFLVVFAVLAVLGQLGSTFVPLVGGPLGVFVGAFTVGLVSGRRRYGESAVAGGLVGALGVLVGNLTLATVTGSMLTLTGIGAAAGVILAVLGVYFGRDLRVGLTQDL</sequence>
<accession>A0A897MS12</accession>
<keyword evidence="2" id="KW-0812">Transmembrane</keyword>
<protein>
    <submittedName>
        <fullName evidence="3">Putative membrane protein</fullName>
    </submittedName>
</protein>
<evidence type="ECO:0000256" key="2">
    <source>
        <dbReference type="SAM" id="Phobius"/>
    </source>
</evidence>
<dbReference type="AlphaFoldDB" id="A0A897MS12"/>
<keyword evidence="2" id="KW-1133">Transmembrane helix</keyword>
<evidence type="ECO:0000313" key="4">
    <source>
        <dbReference type="Proteomes" id="UP000663586"/>
    </source>
</evidence>
<reference evidence="3" key="1">
    <citation type="submission" date="2020-11" db="EMBL/GenBank/DDBJ databases">
        <title>Carbohydrate-dependent, anaerobic sulfur respiration: A novel catabolism in halophilic archaea.</title>
        <authorList>
            <person name="Sorokin D.Y."/>
            <person name="Messina E."/>
            <person name="Smedile F."/>
            <person name="La Cono V."/>
            <person name="Hallsworth J.E."/>
            <person name="Yakimov M.M."/>
        </authorList>
    </citation>
    <scope>NUCLEOTIDE SEQUENCE</scope>
    <source>
        <strain evidence="3">AArc-S</strain>
    </source>
</reference>
<dbReference type="GeneID" id="70685473"/>
<feature type="transmembrane region" description="Helical" evidence="2">
    <location>
        <begin position="128"/>
        <end position="149"/>
    </location>
</feature>
<feature type="transmembrane region" description="Helical" evidence="2">
    <location>
        <begin position="76"/>
        <end position="95"/>
    </location>
</feature>
<organism evidence="3 4">
    <name type="scientific">Natranaeroarchaeum sulfidigenes</name>
    <dbReference type="NCBI Taxonomy" id="2784880"/>
    <lineage>
        <taxon>Archaea</taxon>
        <taxon>Methanobacteriati</taxon>
        <taxon>Methanobacteriota</taxon>
        <taxon>Stenosarchaea group</taxon>
        <taxon>Halobacteria</taxon>
        <taxon>Halobacteriales</taxon>
        <taxon>Natronoarchaeaceae</taxon>
        <taxon>Natranaeroarchaeum</taxon>
    </lineage>
</organism>
<dbReference type="KEGG" id="hara:AArcS_2097"/>
<feature type="compositionally biased region" description="Basic and acidic residues" evidence="1">
    <location>
        <begin position="1"/>
        <end position="15"/>
    </location>
</feature>